<evidence type="ECO:0000313" key="3">
    <source>
        <dbReference type="Proteomes" id="UP000746612"/>
    </source>
</evidence>
<protein>
    <submittedName>
        <fullName evidence="1">Uncharacterized protein</fullName>
    </submittedName>
</protein>
<evidence type="ECO:0000313" key="1">
    <source>
        <dbReference type="EMBL" id="CAG1966570.1"/>
    </source>
</evidence>
<proteinExistence type="predicted"/>
<dbReference type="OMA" id="GHLVWED"/>
<dbReference type="EMBL" id="CAJPIJ010000071">
    <property type="protein sequence ID" value="CAG1966570.1"/>
    <property type="molecule type" value="Genomic_DNA"/>
</dbReference>
<reference evidence="2" key="1">
    <citation type="submission" date="2019-04" db="EMBL/GenBank/DDBJ databases">
        <authorList>
            <person name="Melise S."/>
            <person name="Noan J."/>
            <person name="Okalmin O."/>
        </authorList>
    </citation>
    <scope>NUCLEOTIDE SEQUENCE</scope>
    <source>
        <strain evidence="2">FN9</strain>
    </source>
</reference>
<dbReference type="EMBL" id="CAAKMV010000138">
    <property type="protein sequence ID" value="VIO59231.1"/>
    <property type="molecule type" value="Genomic_DNA"/>
</dbReference>
<dbReference type="OrthoDB" id="5221663at2759"/>
<organism evidence="1 3">
    <name type="scientific">Gibberella zeae</name>
    <name type="common">Wheat head blight fungus</name>
    <name type="synonym">Fusarium graminearum</name>
    <dbReference type="NCBI Taxonomy" id="5518"/>
    <lineage>
        <taxon>Eukaryota</taxon>
        <taxon>Fungi</taxon>
        <taxon>Dikarya</taxon>
        <taxon>Ascomycota</taxon>
        <taxon>Pezizomycotina</taxon>
        <taxon>Sordariomycetes</taxon>
        <taxon>Hypocreomycetidae</taxon>
        <taxon>Hypocreales</taxon>
        <taxon>Nectriaceae</taxon>
        <taxon>Fusarium</taxon>
    </lineage>
</organism>
<gene>
    <name evidence="2" type="ORF">FUG_LOCUS337038</name>
    <name evidence="1" type="ORF">MDCFG202_LOCUS34055</name>
</gene>
<sequence>MSSLDTVGSLLAAIANLLAQGLRILSLADKSHWGPDEYEQVHALASALDEAKKDFQELAPLVNGQIYYETDRKHESLEELRALKTQFTSHIEQIKDWSRSGGPINPVWIRETQTLQRKLHRAQCRAARRIYTSEKESSSRCLGAFLVYRQQRKWAMDKTVPDELEYSRRYREELRLCNAIGSFKRFGDRDIAFVCDYCDGHIIWEDIENMPSIRTFQEAAASPILTLSPTPDNPHWQATGFTKSGHQEKQMVFAPVAIANHVAPQHRDWLAGLLCPYCETESTVPQEQYDDEDAYRPDLGYEDMDAYQEHLEWQHTVTAPTSQAQASSDNCTVM</sequence>
<accession>A0A2H3HT12</accession>
<dbReference type="AlphaFoldDB" id="A0A2H3HT12"/>
<evidence type="ECO:0000313" key="2">
    <source>
        <dbReference type="EMBL" id="VIO59231.1"/>
    </source>
</evidence>
<reference evidence="1" key="2">
    <citation type="submission" date="2021-03" db="EMBL/GenBank/DDBJ databases">
        <authorList>
            <person name="Alouane T."/>
            <person name="Langin T."/>
            <person name="Bonhomme L."/>
        </authorList>
    </citation>
    <scope>NUCLEOTIDE SEQUENCE</scope>
    <source>
        <strain evidence="1">MDC_Fg202</strain>
    </source>
</reference>
<dbReference type="Proteomes" id="UP000746612">
    <property type="component" value="Unassembled WGS sequence"/>
</dbReference>
<name>A0A2H3HT12_GIBZA</name>